<dbReference type="Gene3D" id="1.20.1050.10">
    <property type="match status" value="1"/>
</dbReference>
<feature type="domain" description="GST N-terminal" evidence="7">
    <location>
        <begin position="3"/>
        <end position="84"/>
    </location>
</feature>
<evidence type="ECO:0000259" key="7">
    <source>
        <dbReference type="PROSITE" id="PS50404"/>
    </source>
</evidence>
<evidence type="ECO:0000256" key="3">
    <source>
        <dbReference type="ARBA" id="ARBA00012452"/>
    </source>
</evidence>
<dbReference type="SUPFAM" id="SSF52833">
    <property type="entry name" value="Thioredoxin-like"/>
    <property type="match status" value="1"/>
</dbReference>
<evidence type="ECO:0000313" key="10">
    <source>
        <dbReference type="Proteomes" id="UP001153620"/>
    </source>
</evidence>
<feature type="domain" description="GST C-terminal" evidence="8">
    <location>
        <begin position="90"/>
        <end position="213"/>
    </location>
</feature>
<comment type="subunit">
    <text evidence="2">Homodimer.</text>
</comment>
<dbReference type="InterPro" id="IPR036282">
    <property type="entry name" value="Glutathione-S-Trfase_C_sf"/>
</dbReference>
<dbReference type="InterPro" id="IPR036249">
    <property type="entry name" value="Thioredoxin-like_sf"/>
</dbReference>
<dbReference type="CDD" id="cd03045">
    <property type="entry name" value="GST_N_Delta_Epsilon"/>
    <property type="match status" value="1"/>
</dbReference>
<gene>
    <name evidence="9" type="ORF">CHIRRI_LOCUS15166</name>
</gene>
<evidence type="ECO:0000259" key="8">
    <source>
        <dbReference type="PROSITE" id="PS50405"/>
    </source>
</evidence>
<dbReference type="EMBL" id="OU895880">
    <property type="protein sequence ID" value="CAG9812361.1"/>
    <property type="molecule type" value="Genomic_DNA"/>
</dbReference>
<comment type="similarity">
    <text evidence="1">Belongs to the GST superfamily. Theta family.</text>
</comment>
<dbReference type="Gene3D" id="3.40.30.10">
    <property type="entry name" value="Glutaredoxin"/>
    <property type="match status" value="1"/>
</dbReference>
<dbReference type="PROSITE" id="PS50405">
    <property type="entry name" value="GST_CTER"/>
    <property type="match status" value="1"/>
</dbReference>
<accession>A0A9N9SCH7</accession>
<dbReference type="PANTHER" id="PTHR43969:SF3">
    <property type="entry name" value="GLUTATHIONE S TRANSFERASE E11, ISOFORM A-RELATED"/>
    <property type="match status" value="1"/>
</dbReference>
<evidence type="ECO:0000256" key="2">
    <source>
        <dbReference type="ARBA" id="ARBA00011738"/>
    </source>
</evidence>
<dbReference type="GO" id="GO:0004364">
    <property type="term" value="F:glutathione transferase activity"/>
    <property type="evidence" value="ECO:0007669"/>
    <property type="project" value="UniProtKB-EC"/>
</dbReference>
<reference evidence="9" key="2">
    <citation type="submission" date="2022-10" db="EMBL/GenBank/DDBJ databases">
        <authorList>
            <consortium name="ENA_rothamsted_submissions"/>
            <consortium name="culmorum"/>
            <person name="King R."/>
        </authorList>
    </citation>
    <scope>NUCLEOTIDE SEQUENCE</scope>
</reference>
<dbReference type="InterPro" id="IPR010987">
    <property type="entry name" value="Glutathione-S-Trfase_C-like"/>
</dbReference>
<dbReference type="SUPFAM" id="SSF47616">
    <property type="entry name" value="GST C-terminal domain-like"/>
    <property type="match status" value="1"/>
</dbReference>
<dbReference type="SFLD" id="SFLDS00019">
    <property type="entry name" value="Glutathione_Transferase_(cytos"/>
    <property type="match status" value="1"/>
</dbReference>
<dbReference type="InterPro" id="IPR040079">
    <property type="entry name" value="Glutathione_S-Trfase"/>
</dbReference>
<dbReference type="OrthoDB" id="2309723at2759"/>
<dbReference type="Proteomes" id="UP001153620">
    <property type="component" value="Chromosome 4"/>
</dbReference>
<proteinExistence type="inferred from homology"/>
<evidence type="ECO:0000256" key="4">
    <source>
        <dbReference type="ARBA" id="ARBA00022679"/>
    </source>
</evidence>
<dbReference type="EC" id="2.5.1.18" evidence="3"/>
<protein>
    <recommendedName>
        <fullName evidence="3">glutathione transferase</fullName>
        <ecNumber evidence="3">2.5.1.18</ecNumber>
    </recommendedName>
    <alternativeName>
        <fullName evidence="5">GST class-theta</fullName>
    </alternativeName>
</protein>
<dbReference type="GO" id="GO:0006749">
    <property type="term" value="P:glutathione metabolic process"/>
    <property type="evidence" value="ECO:0007669"/>
    <property type="project" value="TreeGrafter"/>
</dbReference>
<dbReference type="SFLD" id="SFLDG00358">
    <property type="entry name" value="Main_(cytGST)"/>
    <property type="match status" value="1"/>
</dbReference>
<reference evidence="9" key="1">
    <citation type="submission" date="2022-01" db="EMBL/GenBank/DDBJ databases">
        <authorList>
            <person name="King R."/>
        </authorList>
    </citation>
    <scope>NUCLEOTIDE SEQUENCE</scope>
</reference>
<evidence type="ECO:0000313" key="9">
    <source>
        <dbReference type="EMBL" id="CAG9812361.1"/>
    </source>
</evidence>
<dbReference type="SFLD" id="SFLDG01153">
    <property type="entry name" value="Main.4:_Theta-like"/>
    <property type="match status" value="1"/>
</dbReference>
<dbReference type="FunFam" id="3.40.30.10:FF:000208">
    <property type="entry name" value="glutathione S-transferase 1"/>
    <property type="match status" value="1"/>
</dbReference>
<dbReference type="PROSITE" id="PS50404">
    <property type="entry name" value="GST_NTER"/>
    <property type="match status" value="1"/>
</dbReference>
<evidence type="ECO:0000256" key="6">
    <source>
        <dbReference type="ARBA" id="ARBA00047960"/>
    </source>
</evidence>
<evidence type="ECO:0000256" key="1">
    <source>
        <dbReference type="ARBA" id="ARBA00009899"/>
    </source>
</evidence>
<keyword evidence="4" id="KW-0808">Transferase</keyword>
<dbReference type="CDD" id="cd03177">
    <property type="entry name" value="GST_C_Delta_Epsilon"/>
    <property type="match status" value="1"/>
</dbReference>
<dbReference type="InterPro" id="IPR004046">
    <property type="entry name" value="GST_C"/>
</dbReference>
<dbReference type="InterPro" id="IPR004045">
    <property type="entry name" value="Glutathione_S-Trfase_N"/>
</dbReference>
<sequence>MSNKLVLYYVSSSPPCRAAYLVARELDVDVELKYINLFREDNLTPEYLKINPSGTVPSLVDGSTTVWDSHAIMIYLAEKFCKNGQLYPRDFVKRTLVNERLFFEASYLFARLFEICDPLCDGREKTISQDKIDRVIRGYRSVENFFVDDNEYIAAPVMTLADFSMWTTLSTLNYLIPINSEQFPKLTKYLKMLEAHPSYEINREGAERHAEYVLKCLHGMEYNGKVAVEIFRESKNYSHIIHEWDHITSKELEKEKGSDEEEFPKELL</sequence>
<evidence type="ECO:0000256" key="5">
    <source>
        <dbReference type="ARBA" id="ARBA00041523"/>
    </source>
</evidence>
<dbReference type="Pfam" id="PF13417">
    <property type="entry name" value="GST_N_3"/>
    <property type="match status" value="1"/>
</dbReference>
<keyword evidence="10" id="KW-1185">Reference proteome</keyword>
<name>A0A9N9SCH7_9DIPT</name>
<dbReference type="FunFam" id="1.20.1050.10:FF:000007">
    <property type="entry name" value="Glutathione S-transferase 1-1"/>
    <property type="match status" value="1"/>
</dbReference>
<dbReference type="PANTHER" id="PTHR43969">
    <property type="entry name" value="GLUTATHIONE S TRANSFERASE D10, ISOFORM A-RELATED"/>
    <property type="match status" value="1"/>
</dbReference>
<comment type="catalytic activity">
    <reaction evidence="6">
        <text>RX + glutathione = an S-substituted glutathione + a halide anion + H(+)</text>
        <dbReference type="Rhea" id="RHEA:16437"/>
        <dbReference type="ChEBI" id="CHEBI:15378"/>
        <dbReference type="ChEBI" id="CHEBI:16042"/>
        <dbReference type="ChEBI" id="CHEBI:17792"/>
        <dbReference type="ChEBI" id="CHEBI:57925"/>
        <dbReference type="ChEBI" id="CHEBI:90779"/>
        <dbReference type="EC" id="2.5.1.18"/>
    </reaction>
</comment>
<dbReference type="AlphaFoldDB" id="A0A9N9SCH7"/>
<dbReference type="Pfam" id="PF14497">
    <property type="entry name" value="GST_C_3"/>
    <property type="match status" value="1"/>
</dbReference>
<organism evidence="9 10">
    <name type="scientific">Chironomus riparius</name>
    <dbReference type="NCBI Taxonomy" id="315576"/>
    <lineage>
        <taxon>Eukaryota</taxon>
        <taxon>Metazoa</taxon>
        <taxon>Ecdysozoa</taxon>
        <taxon>Arthropoda</taxon>
        <taxon>Hexapoda</taxon>
        <taxon>Insecta</taxon>
        <taxon>Pterygota</taxon>
        <taxon>Neoptera</taxon>
        <taxon>Endopterygota</taxon>
        <taxon>Diptera</taxon>
        <taxon>Nematocera</taxon>
        <taxon>Chironomoidea</taxon>
        <taxon>Chironomidae</taxon>
        <taxon>Chironominae</taxon>
        <taxon>Chironomus</taxon>
    </lineage>
</organism>